<evidence type="ECO:0000256" key="10">
    <source>
        <dbReference type="HAMAP-Rule" id="MF_01102"/>
    </source>
</evidence>
<evidence type="ECO:0000256" key="7">
    <source>
        <dbReference type="ARBA" id="ARBA00022827"/>
    </source>
</evidence>
<dbReference type="GO" id="GO:0004808">
    <property type="term" value="F:tRNA (5-methylaminomethyl-2-thiouridylate)(34)-methyltransferase activity"/>
    <property type="evidence" value="ECO:0007669"/>
    <property type="project" value="UniProtKB-EC"/>
</dbReference>
<dbReference type="InterPro" id="IPR047785">
    <property type="entry name" value="tRNA_MNMC2"/>
</dbReference>
<protein>
    <recommendedName>
        <fullName evidence="10">tRNA 5-methylaminomethyl-2-thiouridine biosynthesis bifunctional protein MnmC</fullName>
        <shortName evidence="10">tRNA mnm(5)s(2)U biosynthesis bifunctional protein</shortName>
    </recommendedName>
    <domain>
        <recommendedName>
            <fullName evidence="10">tRNA (mnm(5)s(2)U34)-methyltransferase</fullName>
            <ecNumber evidence="10">2.1.1.61</ecNumber>
        </recommendedName>
    </domain>
    <domain>
        <recommendedName>
            <fullName evidence="10">FAD-dependent cmnm(5)s(2)U34 oxidoreductase</fullName>
            <ecNumber evidence="10">1.5.-.-</ecNumber>
        </recommendedName>
    </domain>
</protein>
<dbReference type="NCBIfam" id="TIGR03197">
    <property type="entry name" value="MnmC_Cterm"/>
    <property type="match status" value="1"/>
</dbReference>
<dbReference type="HAMAP" id="MF_01102">
    <property type="entry name" value="MnmC"/>
    <property type="match status" value="1"/>
</dbReference>
<dbReference type="InterPro" id="IPR036188">
    <property type="entry name" value="FAD/NAD-bd_sf"/>
</dbReference>
<evidence type="ECO:0000256" key="6">
    <source>
        <dbReference type="ARBA" id="ARBA00022694"/>
    </source>
</evidence>
<feature type="domain" description="MnmC-like methyltransferase" evidence="12">
    <location>
        <begin position="142"/>
        <end position="263"/>
    </location>
</feature>
<gene>
    <name evidence="10 13" type="primary">mnmC</name>
    <name evidence="13" type="ORF">E3W66_07590</name>
</gene>
<keyword evidence="8 10" id="KW-0560">Oxidoreductase</keyword>
<sequence length="696" mass="75941">MAAMTEHRATTAPAAIDGAATDAATLQPAQIDWRQQQPWSTQFQDIYYQPNHGSAECHYVFIEQNQLEQRWQSWSRDSAGTFVIAETGFGSGLNFLLAAELFLATAPSAARLQFVSTELHPLQQHDLARAVGHCCNEGNADLQQLGAELLAGYPPLVAGQHSIELAGGRVQLLLLFGDALTSLRQLAAPQRVNAWFLDGFAPAKNPAMWRPELFHCMAALSAPQCSFATFTAAGDVRRGLAGAGFIVNKVPGFGDKRDMLSGTFAAVQHTLHELPWHRGYLTAANSTARSAVIIGAGIAGCSTARALALRGYRVTVVDRHGAPAQAGSGNRQAVVYPKLSLRDEQLPQINLASLLYASRYYRSHWQAQRGQQCGVLVLAEAEQAGEFAAIAARYQPAQWIQRLSRAELRQVSGLALHSDSGLWFEQLGWLQPQAVCTALLDHPLITLSHAEVSRCQFDHSSAQWQLFNDSGAPIAAAQQLVLASGIDSNLFSQTAQLPFKPIRGQVTHLHRQQLRDELNCVICAEGYVAPAQQQLLTLGASYRRDCSNTELSSAEHRHNLAQLSDCDAGLQQWLADIDPQHLPGRANFRATTPDYLPLVGAVPDVQAMCQRYAFLTRDAKQVKPLEGAYHPQLFMLAGLGSRGFSYAPLMSELLAAIMTGEVAPLPSALCQALHPARFVIRDLKRNRLQRYDLGGN</sequence>
<comment type="catalytic activity">
    <reaction evidence="10">
        <text>5-aminomethyl-2-thiouridine(34) in tRNA + S-adenosyl-L-methionine = 5-methylaminomethyl-2-thiouridine(34) in tRNA + S-adenosyl-L-homocysteine + H(+)</text>
        <dbReference type="Rhea" id="RHEA:19569"/>
        <dbReference type="Rhea" id="RHEA-COMP:10195"/>
        <dbReference type="Rhea" id="RHEA-COMP:10197"/>
        <dbReference type="ChEBI" id="CHEBI:15378"/>
        <dbReference type="ChEBI" id="CHEBI:57856"/>
        <dbReference type="ChEBI" id="CHEBI:59789"/>
        <dbReference type="ChEBI" id="CHEBI:74454"/>
        <dbReference type="ChEBI" id="CHEBI:74455"/>
        <dbReference type="EC" id="2.1.1.61"/>
    </reaction>
</comment>
<evidence type="ECO:0000256" key="2">
    <source>
        <dbReference type="ARBA" id="ARBA00022603"/>
    </source>
</evidence>
<keyword evidence="7 10" id="KW-0274">FAD</keyword>
<dbReference type="NCBIfam" id="NF033855">
    <property type="entry name" value="tRNA_MNMC2"/>
    <property type="match status" value="1"/>
</dbReference>
<dbReference type="GO" id="GO:0016645">
    <property type="term" value="F:oxidoreductase activity, acting on the CH-NH group of donors"/>
    <property type="evidence" value="ECO:0007669"/>
    <property type="project" value="InterPro"/>
</dbReference>
<evidence type="ECO:0000313" key="14">
    <source>
        <dbReference type="Proteomes" id="UP000298133"/>
    </source>
</evidence>
<keyword evidence="3 10" id="KW-0285">Flavoprotein</keyword>
<evidence type="ECO:0000259" key="12">
    <source>
        <dbReference type="Pfam" id="PF05430"/>
    </source>
</evidence>
<keyword evidence="14" id="KW-1185">Reference proteome</keyword>
<dbReference type="EMBL" id="SPIA01000003">
    <property type="protein sequence ID" value="TFH67350.1"/>
    <property type="molecule type" value="Genomic_DNA"/>
</dbReference>
<dbReference type="Gene3D" id="3.50.50.60">
    <property type="entry name" value="FAD/NAD(P)-binding domain"/>
    <property type="match status" value="1"/>
</dbReference>
<dbReference type="PANTHER" id="PTHR13847">
    <property type="entry name" value="SARCOSINE DEHYDROGENASE-RELATED"/>
    <property type="match status" value="1"/>
</dbReference>
<feature type="region of interest" description="tRNA (mnm(5)s(2)U34)-methyltransferase" evidence="10">
    <location>
        <begin position="1"/>
        <end position="265"/>
    </location>
</feature>
<dbReference type="EC" id="2.1.1.61" evidence="10"/>
<keyword evidence="4 10" id="KW-0808">Transferase</keyword>
<evidence type="ECO:0000256" key="4">
    <source>
        <dbReference type="ARBA" id="ARBA00022679"/>
    </source>
</evidence>
<comment type="cofactor">
    <cofactor evidence="10">
        <name>FAD</name>
        <dbReference type="ChEBI" id="CHEBI:57692"/>
    </cofactor>
</comment>
<dbReference type="InterPro" id="IPR023032">
    <property type="entry name" value="tRNA_MAMT_biosynth_bifunc_MnmC"/>
</dbReference>
<evidence type="ECO:0000313" key="13">
    <source>
        <dbReference type="EMBL" id="TFH67350.1"/>
    </source>
</evidence>
<dbReference type="InterPro" id="IPR017610">
    <property type="entry name" value="tRNA_S-uridine_synth_MnmC_C"/>
</dbReference>
<dbReference type="InterPro" id="IPR006076">
    <property type="entry name" value="FAD-dep_OxRdtase"/>
</dbReference>
<feature type="region of interest" description="FAD-dependent cmnm(5)s(2)U34 oxidoreductase" evidence="10">
    <location>
        <begin position="294"/>
        <end position="696"/>
    </location>
</feature>
<comment type="similarity">
    <text evidence="10">In the C-terminal section; belongs to the DAO family.</text>
</comment>
<dbReference type="NCBIfam" id="NF002481">
    <property type="entry name" value="PRK01747.1-2"/>
    <property type="match status" value="1"/>
</dbReference>
<dbReference type="Proteomes" id="UP000298133">
    <property type="component" value="Unassembled WGS sequence"/>
</dbReference>
<reference evidence="13 14" key="1">
    <citation type="submission" date="2019-03" db="EMBL/GenBank/DDBJ databases">
        <title>Draft genome of Gammaproteobacteria bacterium LSUCC0057, a member of the SAR92 clade.</title>
        <authorList>
            <person name="Lanclos V.C."/>
            <person name="Doiron C."/>
            <person name="Henson M.W."/>
            <person name="Thrash J.C."/>
        </authorList>
    </citation>
    <scope>NUCLEOTIDE SEQUENCE [LARGE SCALE GENOMIC DNA]</scope>
    <source>
        <strain evidence="13 14">LSUCC0057</strain>
    </source>
</reference>
<evidence type="ECO:0000259" key="11">
    <source>
        <dbReference type="Pfam" id="PF01266"/>
    </source>
</evidence>
<dbReference type="OrthoDB" id="9786494at2"/>
<keyword evidence="9 10" id="KW-0511">Multifunctional enzyme</keyword>
<dbReference type="EC" id="1.5.-.-" evidence="10"/>
<dbReference type="PANTHER" id="PTHR13847:SF283">
    <property type="entry name" value="TRNA 5-METHYLAMINOMETHYL-2-THIOURIDINE BIOSYNTHESIS BIFUNCTIONAL PROTEIN MNMC"/>
    <property type="match status" value="1"/>
</dbReference>
<dbReference type="AlphaFoldDB" id="A0A4Y8UF48"/>
<organism evidence="13 14">
    <name type="scientific">Gammaproteobacteria bacterium LSUCC0057</name>
    <dbReference type="NCBI Taxonomy" id="2559237"/>
    <lineage>
        <taxon>Bacteria</taxon>
        <taxon>Pseudomonadati</taxon>
        <taxon>Pseudomonadota</taxon>
        <taxon>Gammaproteobacteria</taxon>
        <taxon>Cellvibrionales</taxon>
        <taxon>Porticoccaceae</taxon>
        <taxon>SAR92 clade</taxon>
    </lineage>
</organism>
<accession>A0A4Y8UF48</accession>
<keyword evidence="2 10" id="KW-0489">Methyltransferase</keyword>
<keyword evidence="1 10" id="KW-0963">Cytoplasm</keyword>
<comment type="subcellular location">
    <subcellularLocation>
        <location evidence="10">Cytoplasm</location>
    </subcellularLocation>
</comment>
<evidence type="ECO:0000256" key="9">
    <source>
        <dbReference type="ARBA" id="ARBA00023268"/>
    </source>
</evidence>
<evidence type="ECO:0000256" key="1">
    <source>
        <dbReference type="ARBA" id="ARBA00022490"/>
    </source>
</evidence>
<comment type="caution">
    <text evidence="13">The sequence shown here is derived from an EMBL/GenBank/DDBJ whole genome shotgun (WGS) entry which is preliminary data.</text>
</comment>
<dbReference type="GO" id="GO:0002098">
    <property type="term" value="P:tRNA wobble uridine modification"/>
    <property type="evidence" value="ECO:0007669"/>
    <property type="project" value="TreeGrafter"/>
</dbReference>
<dbReference type="Pfam" id="PF05430">
    <property type="entry name" value="Methyltransf_30"/>
    <property type="match status" value="1"/>
</dbReference>
<name>A0A4Y8UF48_9GAMM</name>
<dbReference type="Gene3D" id="3.30.9.10">
    <property type="entry name" value="D-Amino Acid Oxidase, subunit A, domain 2"/>
    <property type="match status" value="1"/>
</dbReference>
<dbReference type="InterPro" id="IPR008471">
    <property type="entry name" value="MnmC-like_methylTransf"/>
</dbReference>
<dbReference type="InterPro" id="IPR029063">
    <property type="entry name" value="SAM-dependent_MTases_sf"/>
</dbReference>
<dbReference type="GO" id="GO:0005737">
    <property type="term" value="C:cytoplasm"/>
    <property type="evidence" value="ECO:0007669"/>
    <property type="project" value="UniProtKB-SubCell"/>
</dbReference>
<dbReference type="Pfam" id="PF01266">
    <property type="entry name" value="DAO"/>
    <property type="match status" value="1"/>
</dbReference>
<evidence type="ECO:0000256" key="8">
    <source>
        <dbReference type="ARBA" id="ARBA00023002"/>
    </source>
</evidence>
<evidence type="ECO:0000256" key="5">
    <source>
        <dbReference type="ARBA" id="ARBA00022691"/>
    </source>
</evidence>
<evidence type="ECO:0000256" key="3">
    <source>
        <dbReference type="ARBA" id="ARBA00022630"/>
    </source>
</evidence>
<keyword evidence="5 10" id="KW-0949">S-adenosyl-L-methionine</keyword>
<proteinExistence type="inferred from homology"/>
<comment type="similarity">
    <text evidence="10">In the N-terminal section; belongs to the methyltransferase superfamily. tRNA (mnm(5)s(2)U34)-methyltransferase family.</text>
</comment>
<keyword evidence="6 10" id="KW-0819">tRNA processing</keyword>
<dbReference type="GO" id="GO:0032259">
    <property type="term" value="P:methylation"/>
    <property type="evidence" value="ECO:0007669"/>
    <property type="project" value="UniProtKB-KW"/>
</dbReference>
<comment type="function">
    <text evidence="10">Catalyzes the last two steps in the biosynthesis of 5-methylaminomethyl-2-thiouridine (mnm(5)s(2)U) at the wobble position (U34) in tRNA. Catalyzes the FAD-dependent demodification of cmnm(5)s(2)U34 to nm(5)s(2)U34, followed by the transfer of a methyl group from S-adenosyl-L-methionine to nm(5)s(2)U34, to form mnm(5)s(2)U34.</text>
</comment>
<dbReference type="GO" id="GO:0050660">
    <property type="term" value="F:flavin adenine dinucleotide binding"/>
    <property type="evidence" value="ECO:0007669"/>
    <property type="project" value="UniProtKB-UniRule"/>
</dbReference>
<feature type="domain" description="FAD dependent oxidoreductase" evidence="11">
    <location>
        <begin position="291"/>
        <end position="656"/>
    </location>
</feature>
<dbReference type="Gene3D" id="3.40.50.150">
    <property type="entry name" value="Vaccinia Virus protein VP39"/>
    <property type="match status" value="1"/>
</dbReference>
<dbReference type="SUPFAM" id="SSF51905">
    <property type="entry name" value="FAD/NAD(P)-binding domain"/>
    <property type="match status" value="1"/>
</dbReference>